<name>A0AAF0DPM1_9EURO</name>
<dbReference type="EMBL" id="CP120631">
    <property type="protein sequence ID" value="WEW61612.1"/>
    <property type="molecule type" value="Genomic_DNA"/>
</dbReference>
<sequence length="197" mass="22280">MTWFRSAQSFLPLLQRTCKARRRPDNSFQTHTSVSIISPNGHLLGASGASRTYQPLPGRRGRPWETYLTTRNYTTTPKKDPKADEYIQELQDLYEIAKDELEIATESTEASTNYAASDRAALREAFDDLEHAYAAYTGGLASPSLVEGQRGNGVEGARSTRFDSDEIPLQIREEIKRRVGQRIRELRNAVQVLERAF</sequence>
<keyword evidence="2" id="KW-1185">Reference proteome</keyword>
<dbReference type="Proteomes" id="UP001219355">
    <property type="component" value="Chromosome 5"/>
</dbReference>
<evidence type="ECO:0000313" key="2">
    <source>
        <dbReference type="Proteomes" id="UP001219355"/>
    </source>
</evidence>
<accession>A0AAF0DPM1</accession>
<evidence type="ECO:0000313" key="1">
    <source>
        <dbReference type="EMBL" id="WEW61612.1"/>
    </source>
</evidence>
<protein>
    <submittedName>
        <fullName evidence="1">Uncharacterized protein</fullName>
    </submittedName>
</protein>
<organism evidence="1 2">
    <name type="scientific">Emydomyces testavorans</name>
    <dbReference type="NCBI Taxonomy" id="2070801"/>
    <lineage>
        <taxon>Eukaryota</taxon>
        <taxon>Fungi</taxon>
        <taxon>Dikarya</taxon>
        <taxon>Ascomycota</taxon>
        <taxon>Pezizomycotina</taxon>
        <taxon>Eurotiomycetes</taxon>
        <taxon>Eurotiomycetidae</taxon>
        <taxon>Onygenales</taxon>
        <taxon>Nannizziopsiaceae</taxon>
        <taxon>Emydomyces</taxon>
    </lineage>
</organism>
<reference evidence="1" key="1">
    <citation type="submission" date="2023-03" db="EMBL/GenBank/DDBJ databases">
        <title>Emydomyces testavorans Genome Sequence.</title>
        <authorList>
            <person name="Hoyer L."/>
        </authorList>
    </citation>
    <scope>NUCLEOTIDE SEQUENCE</scope>
    <source>
        <strain evidence="1">16-2883</strain>
    </source>
</reference>
<gene>
    <name evidence="1" type="ORF">PRK78_007103</name>
</gene>
<dbReference type="AlphaFoldDB" id="A0AAF0DPM1"/>
<proteinExistence type="predicted"/>